<dbReference type="Gene3D" id="1.10.3720.10">
    <property type="entry name" value="MetI-like"/>
    <property type="match status" value="1"/>
</dbReference>
<dbReference type="RefSeq" id="WP_078714669.1">
    <property type="nucleotide sequence ID" value="NZ_FUYG01000006.1"/>
</dbReference>
<dbReference type="GO" id="GO:0005886">
    <property type="term" value="C:plasma membrane"/>
    <property type="evidence" value="ECO:0007669"/>
    <property type="project" value="UniProtKB-SubCell"/>
</dbReference>
<comment type="similarity">
    <text evidence="7">Belongs to the binding-protein-dependent transport system permease family.</text>
</comment>
<keyword evidence="3" id="KW-1003">Cell membrane</keyword>
<feature type="transmembrane region" description="Helical" evidence="7">
    <location>
        <begin position="272"/>
        <end position="290"/>
    </location>
</feature>
<dbReference type="Proteomes" id="UP000189735">
    <property type="component" value="Unassembled WGS sequence"/>
</dbReference>
<dbReference type="CDD" id="cd06261">
    <property type="entry name" value="TM_PBP2"/>
    <property type="match status" value="1"/>
</dbReference>
<dbReference type="PANTHER" id="PTHR32243">
    <property type="entry name" value="MALTOSE TRANSPORT SYSTEM PERMEASE-RELATED"/>
    <property type="match status" value="1"/>
</dbReference>
<feature type="compositionally biased region" description="Polar residues" evidence="8">
    <location>
        <begin position="1"/>
        <end position="13"/>
    </location>
</feature>
<keyword evidence="5 7" id="KW-1133">Transmembrane helix</keyword>
<keyword evidence="4 7" id="KW-0812">Transmembrane</keyword>
<evidence type="ECO:0000313" key="10">
    <source>
        <dbReference type="EMBL" id="KJC64810.1"/>
    </source>
</evidence>
<dbReference type="GO" id="GO:0055085">
    <property type="term" value="P:transmembrane transport"/>
    <property type="evidence" value="ECO:0007669"/>
    <property type="project" value="InterPro"/>
</dbReference>
<keyword evidence="12" id="KW-1185">Reference proteome</keyword>
<keyword evidence="2 7" id="KW-0813">Transport</keyword>
<feature type="transmembrane region" description="Helical" evidence="7">
    <location>
        <begin position="137"/>
        <end position="164"/>
    </location>
</feature>
<reference evidence="10" key="2">
    <citation type="submission" date="2015-02" db="EMBL/GenBank/DDBJ databases">
        <authorList>
            <person name="Vasilyev I.Y."/>
            <person name="Siniagina M.N."/>
            <person name="Malanin S.Y."/>
            <person name="Boulygina E.A."/>
            <person name="Grygoryeva T.V."/>
            <person name="Yarullina D.R."/>
            <person name="Ilinskaya O.N."/>
        </authorList>
    </citation>
    <scope>NUCLEOTIDE SEQUENCE</scope>
    <source>
        <strain evidence="10">VKM Ac-1804</strain>
    </source>
</reference>
<reference evidence="13" key="3">
    <citation type="submission" date="2017-02" db="EMBL/GenBank/DDBJ databases">
        <authorList>
            <person name="Varghese N."/>
            <person name="Submissions S."/>
        </authorList>
    </citation>
    <scope>NUCLEOTIDE SEQUENCE [LARGE SCALE GENOMIC DNA]</scope>
    <source>
        <strain evidence="13">VKM Ac-2052</strain>
    </source>
</reference>
<feature type="domain" description="ABC transmembrane type-1" evidence="9">
    <location>
        <begin position="99"/>
        <end position="290"/>
    </location>
</feature>
<dbReference type="EMBL" id="FUYG01000006">
    <property type="protein sequence ID" value="SKA97932.1"/>
    <property type="molecule type" value="Genomic_DNA"/>
</dbReference>
<evidence type="ECO:0000259" key="9">
    <source>
        <dbReference type="PROSITE" id="PS50928"/>
    </source>
</evidence>
<dbReference type="Pfam" id="PF00528">
    <property type="entry name" value="BPD_transp_1"/>
    <property type="match status" value="1"/>
</dbReference>
<dbReference type="Proteomes" id="UP000032503">
    <property type="component" value="Unassembled WGS sequence"/>
</dbReference>
<evidence type="ECO:0000256" key="1">
    <source>
        <dbReference type="ARBA" id="ARBA00004651"/>
    </source>
</evidence>
<dbReference type="InterPro" id="IPR035906">
    <property type="entry name" value="MetI-like_sf"/>
</dbReference>
<evidence type="ECO:0000256" key="5">
    <source>
        <dbReference type="ARBA" id="ARBA00022989"/>
    </source>
</evidence>
<accession>A0A1T4Y7X4</accession>
<dbReference type="InterPro" id="IPR050901">
    <property type="entry name" value="BP-dep_ABC_trans_perm"/>
</dbReference>
<evidence type="ECO:0000313" key="11">
    <source>
        <dbReference type="EMBL" id="SKA97932.1"/>
    </source>
</evidence>
<proteinExistence type="inferred from homology"/>
<evidence type="ECO:0000313" key="12">
    <source>
        <dbReference type="Proteomes" id="UP000032503"/>
    </source>
</evidence>
<organism evidence="11 13">
    <name type="scientific">Agreia bicolorata</name>
    <dbReference type="NCBI Taxonomy" id="110935"/>
    <lineage>
        <taxon>Bacteria</taxon>
        <taxon>Bacillati</taxon>
        <taxon>Actinomycetota</taxon>
        <taxon>Actinomycetes</taxon>
        <taxon>Micrococcales</taxon>
        <taxon>Microbacteriaceae</taxon>
        <taxon>Agreia</taxon>
    </lineage>
</organism>
<name>A0A1T4Y7X4_9MICO</name>
<dbReference type="SUPFAM" id="SSF161098">
    <property type="entry name" value="MetI-like"/>
    <property type="match status" value="1"/>
</dbReference>
<dbReference type="InterPro" id="IPR000515">
    <property type="entry name" value="MetI-like"/>
</dbReference>
<reference evidence="11" key="4">
    <citation type="submission" date="2017-02" db="EMBL/GenBank/DDBJ databases">
        <authorList>
            <person name="Peterson S.W."/>
        </authorList>
    </citation>
    <scope>NUCLEOTIDE SEQUENCE [LARGE SCALE GENOMIC DNA]</scope>
    <source>
        <strain evidence="11">VKM Ac-2052</strain>
    </source>
</reference>
<gene>
    <name evidence="11" type="ORF">SAMN06295879_2477</name>
    <name evidence="10" type="ORF">TZ00_03805</name>
</gene>
<feature type="region of interest" description="Disordered" evidence="8">
    <location>
        <begin position="1"/>
        <end position="30"/>
    </location>
</feature>
<evidence type="ECO:0000256" key="2">
    <source>
        <dbReference type="ARBA" id="ARBA00022448"/>
    </source>
</evidence>
<evidence type="ECO:0000256" key="6">
    <source>
        <dbReference type="ARBA" id="ARBA00023136"/>
    </source>
</evidence>
<evidence type="ECO:0000256" key="8">
    <source>
        <dbReference type="SAM" id="MobiDB-lite"/>
    </source>
</evidence>
<dbReference type="EMBL" id="JYFC01000002">
    <property type="protein sequence ID" value="KJC64810.1"/>
    <property type="molecule type" value="Genomic_DNA"/>
</dbReference>
<reference evidence="10 12" key="1">
    <citation type="journal article" date="2001" name="Int. J. Syst. Evol. Microbiol.">
        <title>Agreia bicolorata gen. nov., sp. nov., to accommodate actinobacteria isolated from narrow reed grass infected by the nematode Heteroanguina graminophila.</title>
        <authorList>
            <person name="Evtushenko L.I."/>
            <person name="Dorofeeva L.V."/>
            <person name="Dobrovolskaya T.G."/>
            <person name="Streshinskaya G.M."/>
            <person name="Subbotin S.A."/>
            <person name="Tiedje J.M."/>
        </authorList>
    </citation>
    <scope>NUCLEOTIDE SEQUENCE [LARGE SCALE GENOMIC DNA]</scope>
    <source>
        <strain evidence="10 12">VKM Ac-1804</strain>
    </source>
</reference>
<dbReference type="PANTHER" id="PTHR32243:SF18">
    <property type="entry name" value="INNER MEMBRANE ABC TRANSPORTER PERMEASE PROTEIN YCJP"/>
    <property type="match status" value="1"/>
</dbReference>
<dbReference type="AlphaFoldDB" id="A0A1T4Y7X4"/>
<feature type="transmembrane region" description="Helical" evidence="7">
    <location>
        <begin position="35"/>
        <end position="57"/>
    </location>
</feature>
<dbReference type="PROSITE" id="PS50928">
    <property type="entry name" value="ABC_TM1"/>
    <property type="match status" value="1"/>
</dbReference>
<evidence type="ECO:0000256" key="3">
    <source>
        <dbReference type="ARBA" id="ARBA00022475"/>
    </source>
</evidence>
<evidence type="ECO:0000256" key="7">
    <source>
        <dbReference type="RuleBase" id="RU363032"/>
    </source>
</evidence>
<keyword evidence="6 7" id="KW-0472">Membrane</keyword>
<sequence>MTTFAQKQTSAVRNSPDGARRPLAQKPRRRPKERLAKVVIILLLLTGAAFAAFPILWMASSSFKPNTEIFAYPPQLITSTFSFDAYITILTDPTKVRFFINSYVVSLAVTALTLIVAILASYAFSRYEFKGKRPINMIIVSIQAVPPITLLIPFFGLMVVLGLYNTYQGLILTYLVFTLPYAIIMMTGYFNTLPKELDEAARMDGAGPLTVLWRILVPISIPGIVSVGVYTFMIAWNEYLFALTLTRTEDMRTVPIGIQLLMGQNSYQWNEMMAMSILGCIPVLILFLFFQRYFIGGMTAGAVKS</sequence>
<protein>
    <submittedName>
        <fullName evidence="11">Carbohydrate ABC transporter membrane protein 2, CUT1 family</fullName>
    </submittedName>
    <submittedName>
        <fullName evidence="10">Sugar ABC transporter permease</fullName>
    </submittedName>
</protein>
<feature type="transmembrane region" description="Helical" evidence="7">
    <location>
        <begin position="103"/>
        <end position="125"/>
    </location>
</feature>
<evidence type="ECO:0000313" key="13">
    <source>
        <dbReference type="Proteomes" id="UP000189735"/>
    </source>
</evidence>
<feature type="transmembrane region" description="Helical" evidence="7">
    <location>
        <begin position="170"/>
        <end position="190"/>
    </location>
</feature>
<evidence type="ECO:0000256" key="4">
    <source>
        <dbReference type="ARBA" id="ARBA00022692"/>
    </source>
</evidence>
<feature type="transmembrane region" description="Helical" evidence="7">
    <location>
        <begin position="211"/>
        <end position="236"/>
    </location>
</feature>
<comment type="subcellular location">
    <subcellularLocation>
        <location evidence="1 7">Cell membrane</location>
        <topology evidence="1 7">Multi-pass membrane protein</topology>
    </subcellularLocation>
</comment>